<keyword evidence="13" id="KW-0501">Molybdenum cofactor biosynthesis</keyword>
<comment type="cofactor">
    <cofactor evidence="2">
        <name>[4Fe-4S] cluster</name>
        <dbReference type="ChEBI" id="CHEBI:49883"/>
    </cofactor>
</comment>
<dbReference type="CTD" id="36375895"/>
<evidence type="ECO:0000256" key="15">
    <source>
        <dbReference type="ARBA" id="ARBA00048697"/>
    </source>
</evidence>
<dbReference type="GO" id="GO:0005525">
    <property type="term" value="F:GTP binding"/>
    <property type="evidence" value="ECO:0007669"/>
    <property type="project" value="UniProtKB-KW"/>
</dbReference>
<keyword evidence="10" id="KW-0408">Iron</keyword>
<dbReference type="OMA" id="QTVHMTS"/>
<dbReference type="InterPro" id="IPR023045">
    <property type="entry name" value="MoaC"/>
</dbReference>
<evidence type="ECO:0000313" key="18">
    <source>
        <dbReference type="Proteomes" id="UP000035682"/>
    </source>
</evidence>
<dbReference type="CDD" id="cd01420">
    <property type="entry name" value="MoaC_PE"/>
    <property type="match status" value="1"/>
</dbReference>
<dbReference type="SUPFAM" id="SSF55040">
    <property type="entry name" value="Molybdenum cofactor biosynthesis protein C, MoaC"/>
    <property type="match status" value="1"/>
</dbReference>
<evidence type="ECO:0000256" key="13">
    <source>
        <dbReference type="ARBA" id="ARBA00023150"/>
    </source>
</evidence>
<dbReference type="InterPro" id="IPR047594">
    <property type="entry name" value="MoaC_bact/euk"/>
</dbReference>
<dbReference type="InterPro" id="IPR040064">
    <property type="entry name" value="MoaA-like"/>
</dbReference>
<keyword evidence="11" id="KW-0411">Iron-sulfur</keyword>
<dbReference type="PROSITE" id="PS51918">
    <property type="entry name" value="RADICAL_SAM"/>
    <property type="match status" value="1"/>
</dbReference>
<dbReference type="InterPro" id="IPR010505">
    <property type="entry name" value="MoaA_twitch"/>
</dbReference>
<evidence type="ECO:0000256" key="11">
    <source>
        <dbReference type="ARBA" id="ARBA00023014"/>
    </source>
</evidence>
<protein>
    <submittedName>
        <fullName evidence="17 19">Molybdenum cofactor biosynthesis protein 1</fullName>
    </submittedName>
</protein>
<dbReference type="SFLD" id="SFLDG01386">
    <property type="entry name" value="main_SPASM_domain-containing"/>
    <property type="match status" value="1"/>
</dbReference>
<gene>
    <name evidence="17 19 20" type="ORF">SRAE_1000179100</name>
</gene>
<dbReference type="AlphaFoldDB" id="A0A090L164"/>
<comment type="catalytic activity">
    <reaction evidence="15">
        <text>GTP + AH2 + S-adenosyl-L-methionine = (8S)-3',8-cyclo-7,8-dihydroguanosine 5'-triphosphate + 5'-deoxyadenosine + L-methionine + A + H(+)</text>
        <dbReference type="Rhea" id="RHEA:49576"/>
        <dbReference type="ChEBI" id="CHEBI:13193"/>
        <dbReference type="ChEBI" id="CHEBI:15378"/>
        <dbReference type="ChEBI" id="CHEBI:17319"/>
        <dbReference type="ChEBI" id="CHEBI:17499"/>
        <dbReference type="ChEBI" id="CHEBI:37565"/>
        <dbReference type="ChEBI" id="CHEBI:57844"/>
        <dbReference type="ChEBI" id="CHEBI:59789"/>
        <dbReference type="ChEBI" id="CHEBI:131766"/>
        <dbReference type="EC" id="4.1.99.22"/>
    </reaction>
</comment>
<feature type="domain" description="Radical SAM core" evidence="16">
    <location>
        <begin position="24"/>
        <end position="245"/>
    </location>
</feature>
<keyword evidence="14" id="KW-0456">Lyase</keyword>
<dbReference type="PANTHER" id="PTHR22960:SF0">
    <property type="entry name" value="MOLYBDENUM COFACTOR BIOSYNTHESIS PROTEIN 1"/>
    <property type="match status" value="1"/>
</dbReference>
<dbReference type="SFLD" id="SFLDG01067">
    <property type="entry name" value="SPASM/twitch_domain_containing"/>
    <property type="match status" value="1"/>
</dbReference>
<evidence type="ECO:0000256" key="7">
    <source>
        <dbReference type="ARBA" id="ARBA00022691"/>
    </source>
</evidence>
<dbReference type="WBParaSite" id="SRAE_1000179100.1">
    <property type="protein sequence ID" value="SRAE_1000179100.1"/>
    <property type="gene ID" value="WBGene00258400"/>
</dbReference>
<sequence length="514" mass="58108">MLKLIKKCIVPLNFIRKNHVLTDNFGRHHDYLRISLTERCNLRCKYCMPEEGVPLTPSVNLLTNDEIITLVKIFEKNGVSKIRLTGGEPTIRSNLAKLIYDIRSIEGIKSVGITTNGITLSRQLPDLVKSGLTHVNISLDTLDPNKYMILSRRNGFSKVIKSIKLAQNFFPYVKLNVVVMKGINDNEVVDFVKMTKNENLDIRFIEYMPFEGNNFNINKMVPYKELLIMIDKEINEMIVKATDDKNDTSKGYYVDGWKGKFGFISSMSEHFCGTCNRLRITADGSLKVCLHENTEVSLRKLLRENSSTEIIENVIEKAVKGKKFKHADVNILKNLKNRPMILIAHRSFSSVLTHFDNKGKITMVDTSHKNITKRIAMAKAEIYVSKNIMEALIKNDLKKGDAECVAQIAGINACKKTSDLIPLCHNIPINQVKLKIYKFEDENKIVILSKVTTTSQTGVEMEALTSASVSALTMYDMLKALGHEMTISNIELLGKRGGKNDFGIINFSEYSVEK</sequence>
<dbReference type="InterPro" id="IPR006638">
    <property type="entry name" value="Elp3/MiaA/NifB-like_rSAM"/>
</dbReference>
<evidence type="ECO:0000313" key="17">
    <source>
        <dbReference type="EMBL" id="CEF63530.1"/>
    </source>
</evidence>
<keyword evidence="8" id="KW-0479">Metal-binding</keyword>
<evidence type="ECO:0000256" key="14">
    <source>
        <dbReference type="ARBA" id="ARBA00023239"/>
    </source>
</evidence>
<comment type="similarity">
    <text evidence="5">In the N-terminal section; belongs to the radical SAM superfamily. MoaA family.</text>
</comment>
<evidence type="ECO:0000256" key="8">
    <source>
        <dbReference type="ARBA" id="ARBA00022723"/>
    </source>
</evidence>
<dbReference type="GO" id="GO:0061798">
    <property type="term" value="F:GTP 3',8'-cyclase activity"/>
    <property type="evidence" value="ECO:0007669"/>
    <property type="project" value="UniProtKB-EC"/>
</dbReference>
<dbReference type="CDD" id="cd21117">
    <property type="entry name" value="Twitch_MoaA"/>
    <property type="match status" value="1"/>
</dbReference>
<dbReference type="InterPro" id="IPR002820">
    <property type="entry name" value="Mopterin_CF_biosynth-C_dom"/>
</dbReference>
<dbReference type="SMART" id="SM00729">
    <property type="entry name" value="Elp3"/>
    <property type="match status" value="1"/>
</dbReference>
<dbReference type="WormBase" id="SRAE_1000179100">
    <property type="protein sequence ID" value="SRP00135"/>
    <property type="gene ID" value="WBGene00258400"/>
</dbReference>
<dbReference type="NCBIfam" id="TIGR00581">
    <property type="entry name" value="moaC"/>
    <property type="match status" value="1"/>
</dbReference>
<keyword evidence="18" id="KW-1185">Reference proteome</keyword>
<dbReference type="Gene3D" id="3.30.70.640">
    <property type="entry name" value="Molybdopterin cofactor biosynthesis C (MoaC) domain"/>
    <property type="match status" value="1"/>
</dbReference>
<evidence type="ECO:0000256" key="9">
    <source>
        <dbReference type="ARBA" id="ARBA00022741"/>
    </source>
</evidence>
<evidence type="ECO:0000313" key="20">
    <source>
        <dbReference type="WormBase" id="SRAE_1000179100"/>
    </source>
</evidence>
<reference evidence="17 18" key="1">
    <citation type="submission" date="2014-09" db="EMBL/GenBank/DDBJ databases">
        <authorList>
            <person name="Martin A.A."/>
        </authorList>
    </citation>
    <scope>NUCLEOTIDE SEQUENCE</scope>
    <source>
        <strain evidence="18">ED321</strain>
        <strain evidence="17">ED321 Heterogonic</strain>
    </source>
</reference>
<reference evidence="19" key="2">
    <citation type="submission" date="2020-12" db="UniProtKB">
        <authorList>
            <consortium name="WormBaseParasite"/>
        </authorList>
    </citation>
    <scope>IDENTIFICATION</scope>
</reference>
<dbReference type="SUPFAM" id="SSF102114">
    <property type="entry name" value="Radical SAM enzymes"/>
    <property type="match status" value="1"/>
</dbReference>
<comment type="similarity">
    <text evidence="4">In the C-terminal section; belongs to the MoaC family.</text>
</comment>
<dbReference type="OrthoDB" id="429626at2759"/>
<dbReference type="InterPro" id="IPR058240">
    <property type="entry name" value="rSAM_sf"/>
</dbReference>
<proteinExistence type="inferred from homology"/>
<dbReference type="Pfam" id="PF04055">
    <property type="entry name" value="Radical_SAM"/>
    <property type="match status" value="1"/>
</dbReference>
<dbReference type="CDD" id="cd01335">
    <property type="entry name" value="Radical_SAM"/>
    <property type="match status" value="1"/>
</dbReference>
<evidence type="ECO:0000256" key="1">
    <source>
        <dbReference type="ARBA" id="ARBA00001637"/>
    </source>
</evidence>
<dbReference type="PANTHER" id="PTHR22960">
    <property type="entry name" value="MOLYBDOPTERIN COFACTOR SYNTHESIS PROTEIN A"/>
    <property type="match status" value="1"/>
</dbReference>
<dbReference type="InterPro" id="IPR013785">
    <property type="entry name" value="Aldolase_TIM"/>
</dbReference>
<dbReference type="InterPro" id="IPR036522">
    <property type="entry name" value="MoaC_sf"/>
</dbReference>
<evidence type="ECO:0000256" key="2">
    <source>
        <dbReference type="ARBA" id="ARBA00001966"/>
    </source>
</evidence>
<dbReference type="SFLD" id="SFLDS00029">
    <property type="entry name" value="Radical_SAM"/>
    <property type="match status" value="1"/>
</dbReference>
<dbReference type="PROSITE" id="PS01305">
    <property type="entry name" value="MOAA_NIFB_PQQE"/>
    <property type="match status" value="1"/>
</dbReference>
<dbReference type="GO" id="GO:0051539">
    <property type="term" value="F:4 iron, 4 sulfur cluster binding"/>
    <property type="evidence" value="ECO:0007669"/>
    <property type="project" value="UniProtKB-KW"/>
</dbReference>
<dbReference type="SFLD" id="SFLDG01383">
    <property type="entry name" value="cyclic_pyranopterin_phosphate"/>
    <property type="match status" value="1"/>
</dbReference>
<evidence type="ECO:0000256" key="6">
    <source>
        <dbReference type="ARBA" id="ARBA00022485"/>
    </source>
</evidence>
<evidence type="ECO:0000256" key="10">
    <source>
        <dbReference type="ARBA" id="ARBA00023004"/>
    </source>
</evidence>
<dbReference type="NCBIfam" id="NF006870">
    <property type="entry name" value="PRK09364.1"/>
    <property type="match status" value="1"/>
</dbReference>
<keyword evidence="6" id="KW-0004">4Fe-4S</keyword>
<organism evidence="17">
    <name type="scientific">Strongyloides ratti</name>
    <name type="common">Parasitic roundworm</name>
    <dbReference type="NCBI Taxonomy" id="34506"/>
    <lineage>
        <taxon>Eukaryota</taxon>
        <taxon>Metazoa</taxon>
        <taxon>Ecdysozoa</taxon>
        <taxon>Nematoda</taxon>
        <taxon>Chromadorea</taxon>
        <taxon>Rhabditida</taxon>
        <taxon>Tylenchina</taxon>
        <taxon>Panagrolaimomorpha</taxon>
        <taxon>Strongyloidoidea</taxon>
        <taxon>Strongyloididae</taxon>
        <taxon>Strongyloides</taxon>
    </lineage>
</organism>
<dbReference type="Pfam" id="PF01967">
    <property type="entry name" value="MoaC"/>
    <property type="match status" value="1"/>
</dbReference>
<dbReference type="GO" id="GO:0046872">
    <property type="term" value="F:metal ion binding"/>
    <property type="evidence" value="ECO:0007669"/>
    <property type="project" value="UniProtKB-KW"/>
</dbReference>
<dbReference type="UniPathway" id="UPA00344"/>
<evidence type="ECO:0000259" key="16">
    <source>
        <dbReference type="PROSITE" id="PS51918"/>
    </source>
</evidence>
<keyword evidence="12" id="KW-0342">GTP-binding</keyword>
<name>A0A090L164_STRRB</name>
<dbReference type="InterPro" id="IPR013483">
    <property type="entry name" value="MoaA"/>
</dbReference>
<evidence type="ECO:0000256" key="3">
    <source>
        <dbReference type="ARBA" id="ARBA00005046"/>
    </source>
</evidence>
<evidence type="ECO:0000256" key="4">
    <source>
        <dbReference type="ARBA" id="ARBA00008484"/>
    </source>
</evidence>
<dbReference type="GeneID" id="36375895"/>
<evidence type="ECO:0000256" key="12">
    <source>
        <dbReference type="ARBA" id="ARBA00023134"/>
    </source>
</evidence>
<evidence type="ECO:0000313" key="19">
    <source>
        <dbReference type="WBParaSite" id="SRAE_1000179100.1"/>
    </source>
</evidence>
<dbReference type="EMBL" id="LN609528">
    <property type="protein sequence ID" value="CEF63530.1"/>
    <property type="molecule type" value="Genomic_DNA"/>
</dbReference>
<comment type="catalytic activity">
    <reaction evidence="1">
        <text>(8S)-3',8-cyclo-7,8-dihydroguanosine 5'-triphosphate = cyclic pyranopterin phosphate + diphosphate</text>
        <dbReference type="Rhea" id="RHEA:49580"/>
        <dbReference type="ChEBI" id="CHEBI:33019"/>
        <dbReference type="ChEBI" id="CHEBI:59648"/>
        <dbReference type="ChEBI" id="CHEBI:131766"/>
        <dbReference type="EC" id="4.6.1.17"/>
    </reaction>
</comment>
<dbReference type="Gene3D" id="3.20.20.70">
    <property type="entry name" value="Aldolase class I"/>
    <property type="match status" value="1"/>
</dbReference>
<dbReference type="GO" id="GO:0061799">
    <property type="term" value="F:cyclic pyranopterin monophosphate synthase activity"/>
    <property type="evidence" value="ECO:0007669"/>
    <property type="project" value="UniProtKB-EC"/>
</dbReference>
<dbReference type="NCBIfam" id="TIGR02666">
    <property type="entry name" value="moaA"/>
    <property type="match status" value="1"/>
</dbReference>
<evidence type="ECO:0000256" key="5">
    <source>
        <dbReference type="ARBA" id="ARBA00009862"/>
    </source>
</evidence>
<dbReference type="Proteomes" id="UP000035682">
    <property type="component" value="Unplaced"/>
</dbReference>
<accession>A0A090L164</accession>
<dbReference type="eggNOG" id="KOG2876">
    <property type="taxonomic scope" value="Eukaryota"/>
</dbReference>
<dbReference type="InterPro" id="IPR000385">
    <property type="entry name" value="MoaA_NifB_PqqE_Fe-S-bd_CS"/>
</dbReference>
<dbReference type="InterPro" id="IPR007197">
    <property type="entry name" value="rSAM"/>
</dbReference>
<dbReference type="InterPro" id="IPR050105">
    <property type="entry name" value="MoCo_biosynth_MoaA/MoaC"/>
</dbReference>
<dbReference type="STRING" id="34506.A0A090L164"/>
<dbReference type="RefSeq" id="XP_024502732.1">
    <property type="nucleotide sequence ID" value="XM_024648789.1"/>
</dbReference>
<dbReference type="Pfam" id="PF06463">
    <property type="entry name" value="Mob_synth_C"/>
    <property type="match status" value="1"/>
</dbReference>
<keyword evidence="7" id="KW-0949">S-adenosyl-L-methionine</keyword>
<dbReference type="GO" id="GO:0006777">
    <property type="term" value="P:Mo-molybdopterin cofactor biosynthetic process"/>
    <property type="evidence" value="ECO:0007669"/>
    <property type="project" value="UniProtKB-KW"/>
</dbReference>
<keyword evidence="9" id="KW-0547">Nucleotide-binding</keyword>
<comment type="pathway">
    <text evidence="3">Cofactor biosynthesis; molybdopterin biosynthesis.</text>
</comment>